<name>A0A9W6I046_9ACTN</name>
<dbReference type="AlphaFoldDB" id="A0A9W6I046"/>
<evidence type="ECO:0000313" key="2">
    <source>
        <dbReference type="EMBL" id="GLK09258.1"/>
    </source>
</evidence>
<sequence>MAVILTGGNRNDVTQLVPPPARHARAVPEFLGQVLPGDAGVQHEQDALQGQAIIQALSPWPVGPPLMLGRQRLDDRPQLVADLPRLRPRQPAQPSRCRYSERSNHNGDHSVRSYKTGPPGSLTSLAVPMLLNPGLGYRLRLRQTEDMTEVRPAPNADAARWLLRADVDWWDLVRYGPPGFDVYVRIAFAHGVEGVASEGEDRAVRVALSTLATCTATPSSGYAAIWEGWTGGNPPAPEAPRVDIPQREMLLFTGTVEVLGDAPTLAWYGSALGYQDPHLVWPEDQAWCLACEVDEEIEFTVGCSVDASQALTKALPGAVRRVHYGEPAPMYRDPA</sequence>
<keyword evidence="3" id="KW-1185">Reference proteome</keyword>
<evidence type="ECO:0000313" key="3">
    <source>
        <dbReference type="Proteomes" id="UP001143474"/>
    </source>
</evidence>
<comment type="caution">
    <text evidence="2">The sequence shown here is derived from an EMBL/GenBank/DDBJ whole genome shotgun (WGS) entry which is preliminary data.</text>
</comment>
<dbReference type="Proteomes" id="UP001143474">
    <property type="component" value="Unassembled WGS sequence"/>
</dbReference>
<dbReference type="EMBL" id="BSEV01000004">
    <property type="protein sequence ID" value="GLK09258.1"/>
    <property type="molecule type" value="Genomic_DNA"/>
</dbReference>
<feature type="region of interest" description="Disordered" evidence="1">
    <location>
        <begin position="80"/>
        <end position="119"/>
    </location>
</feature>
<protein>
    <submittedName>
        <fullName evidence="2">Uncharacterized protein</fullName>
    </submittedName>
</protein>
<organism evidence="2 3">
    <name type="scientific">Streptosporangium carneum</name>
    <dbReference type="NCBI Taxonomy" id="47481"/>
    <lineage>
        <taxon>Bacteria</taxon>
        <taxon>Bacillati</taxon>
        <taxon>Actinomycetota</taxon>
        <taxon>Actinomycetes</taxon>
        <taxon>Streptosporangiales</taxon>
        <taxon>Streptosporangiaceae</taxon>
        <taxon>Streptosporangium</taxon>
    </lineage>
</organism>
<proteinExistence type="predicted"/>
<reference evidence="2" key="2">
    <citation type="submission" date="2023-01" db="EMBL/GenBank/DDBJ databases">
        <authorList>
            <person name="Sun Q."/>
            <person name="Evtushenko L."/>
        </authorList>
    </citation>
    <scope>NUCLEOTIDE SEQUENCE</scope>
    <source>
        <strain evidence="2">VKM Ac-2007</strain>
    </source>
</reference>
<reference evidence="2" key="1">
    <citation type="journal article" date="2014" name="Int. J. Syst. Evol. Microbiol.">
        <title>Complete genome sequence of Corynebacterium casei LMG S-19264T (=DSM 44701T), isolated from a smear-ripened cheese.</title>
        <authorList>
            <consortium name="US DOE Joint Genome Institute (JGI-PGF)"/>
            <person name="Walter F."/>
            <person name="Albersmeier A."/>
            <person name="Kalinowski J."/>
            <person name="Ruckert C."/>
        </authorList>
    </citation>
    <scope>NUCLEOTIDE SEQUENCE</scope>
    <source>
        <strain evidence="2">VKM Ac-2007</strain>
    </source>
</reference>
<evidence type="ECO:0000256" key="1">
    <source>
        <dbReference type="SAM" id="MobiDB-lite"/>
    </source>
</evidence>
<accession>A0A9W6I046</accession>
<gene>
    <name evidence="2" type="ORF">GCM10017600_26640</name>
</gene>
<feature type="compositionally biased region" description="Basic and acidic residues" evidence="1">
    <location>
        <begin position="98"/>
        <end position="111"/>
    </location>
</feature>